<evidence type="ECO:0000313" key="2">
    <source>
        <dbReference type="Proteomes" id="UP000179001"/>
    </source>
</evidence>
<dbReference type="CDD" id="cd16377">
    <property type="entry name" value="23S_rRNA_IVP_like"/>
    <property type="match status" value="1"/>
</dbReference>
<organism evidence="1 2">
    <name type="scientific">Candidatus Falkowbacteria bacterium RIFOXYC2_FULL_36_12</name>
    <dbReference type="NCBI Taxonomy" id="1798002"/>
    <lineage>
        <taxon>Bacteria</taxon>
        <taxon>Candidatus Falkowiibacteriota</taxon>
    </lineage>
</organism>
<comment type="caution">
    <text evidence="1">The sequence shown here is derived from an EMBL/GenBank/DDBJ whole genome shotgun (WGS) entry which is preliminary data.</text>
</comment>
<gene>
    <name evidence="1" type="ORF">A2478_04700</name>
</gene>
<dbReference type="PANTHER" id="PTHR38471:SF2">
    <property type="entry name" value="FOUR HELIX BUNDLE PROTEIN"/>
    <property type="match status" value="1"/>
</dbReference>
<reference evidence="1 2" key="1">
    <citation type="journal article" date="2016" name="Nat. Commun.">
        <title>Thousands of microbial genomes shed light on interconnected biogeochemical processes in an aquifer system.</title>
        <authorList>
            <person name="Anantharaman K."/>
            <person name="Brown C.T."/>
            <person name="Hug L.A."/>
            <person name="Sharon I."/>
            <person name="Castelle C.J."/>
            <person name="Probst A.J."/>
            <person name="Thomas B.C."/>
            <person name="Singh A."/>
            <person name="Wilkins M.J."/>
            <person name="Karaoz U."/>
            <person name="Brodie E.L."/>
            <person name="Williams K.H."/>
            <person name="Hubbard S.S."/>
            <person name="Banfield J.F."/>
        </authorList>
    </citation>
    <scope>NUCLEOTIDE SEQUENCE [LARGE SCALE GENOMIC DNA]</scope>
</reference>
<evidence type="ECO:0000313" key="1">
    <source>
        <dbReference type="EMBL" id="OGF31757.1"/>
    </source>
</evidence>
<dbReference type="InterPro" id="IPR036583">
    <property type="entry name" value="23S_rRNA_IVS_sf"/>
</dbReference>
<sequence>MKVDDLIVYNKLFNLAIEIHYLTLEFPKYELYEIGSQLRRSSNSAPANLAEGFGNKYTKIYSISISRAQGEIRETVHHLKIAHRKSYLEKERLNYFLDQYDECGRMLYSLNLSILKKKNKSDS</sequence>
<dbReference type="STRING" id="1798002.A2478_04700"/>
<dbReference type="SUPFAM" id="SSF158446">
    <property type="entry name" value="IVS-encoded protein-like"/>
    <property type="match status" value="1"/>
</dbReference>
<protein>
    <recommendedName>
        <fullName evidence="3">Four helix bundle protein</fullName>
    </recommendedName>
</protein>
<dbReference type="NCBIfam" id="TIGR02436">
    <property type="entry name" value="four helix bundle protein"/>
    <property type="match status" value="1"/>
</dbReference>
<dbReference type="Pfam" id="PF05635">
    <property type="entry name" value="23S_rRNA_IVP"/>
    <property type="match status" value="1"/>
</dbReference>
<evidence type="ECO:0008006" key="3">
    <source>
        <dbReference type="Google" id="ProtNLM"/>
    </source>
</evidence>
<dbReference type="EMBL" id="MFGJ01000007">
    <property type="protein sequence ID" value="OGF31757.1"/>
    <property type="molecule type" value="Genomic_DNA"/>
</dbReference>
<proteinExistence type="predicted"/>
<dbReference type="AlphaFoldDB" id="A0A1F5SYG0"/>
<accession>A0A1F5SYG0</accession>
<name>A0A1F5SYG0_9BACT</name>
<dbReference type="Proteomes" id="UP000179001">
    <property type="component" value="Unassembled WGS sequence"/>
</dbReference>
<dbReference type="PANTHER" id="PTHR38471">
    <property type="entry name" value="FOUR HELIX BUNDLE PROTEIN"/>
    <property type="match status" value="1"/>
</dbReference>
<dbReference type="InterPro" id="IPR012657">
    <property type="entry name" value="23S_rRNA-intervening_sequence"/>
</dbReference>
<dbReference type="Gene3D" id="1.20.1440.60">
    <property type="entry name" value="23S rRNA-intervening sequence"/>
    <property type="match status" value="1"/>
</dbReference>